<organism evidence="1 2">
    <name type="scientific">Rhizobium freirei PRF 81</name>
    <dbReference type="NCBI Taxonomy" id="363754"/>
    <lineage>
        <taxon>Bacteria</taxon>
        <taxon>Pseudomonadati</taxon>
        <taxon>Pseudomonadota</taxon>
        <taxon>Alphaproteobacteria</taxon>
        <taxon>Hyphomicrobiales</taxon>
        <taxon>Rhizobiaceae</taxon>
        <taxon>Rhizobium/Agrobacterium group</taxon>
        <taxon>Rhizobium</taxon>
    </lineage>
</organism>
<name>N6TXQ9_9HYPH</name>
<dbReference type="PATRIC" id="fig|363754.4.peg.5280"/>
<dbReference type="Proteomes" id="UP000012429">
    <property type="component" value="Unassembled WGS sequence"/>
</dbReference>
<accession>N6TXQ9</accession>
<evidence type="ECO:0000313" key="2">
    <source>
        <dbReference type="Proteomes" id="UP000012429"/>
    </source>
</evidence>
<proteinExistence type="predicted"/>
<dbReference type="STRING" id="363754.RHSP_55260"/>
<dbReference type="EMBL" id="AQHN01000084">
    <property type="protein sequence ID" value="ENN85209.1"/>
    <property type="molecule type" value="Genomic_DNA"/>
</dbReference>
<protein>
    <submittedName>
        <fullName evidence="1">Uncharacterized protein</fullName>
    </submittedName>
</protein>
<keyword evidence="2" id="KW-1185">Reference proteome</keyword>
<evidence type="ECO:0000313" key="1">
    <source>
        <dbReference type="EMBL" id="ENN85209.1"/>
    </source>
</evidence>
<comment type="caution">
    <text evidence="1">The sequence shown here is derived from an EMBL/GenBank/DDBJ whole genome shotgun (WGS) entry which is preliminary data.</text>
</comment>
<sequence length="344" mass="37107">MALQKISRSIFIGALIVRLPGKYAVYQAVRPFPLLQIVHSNPGLVGELLGDDGEDLRNGVGVDLRIGAIDHRCAGVPFGLVMRDAERQTHHRVLAEDGGRRPVITEPAGLLLEGIGDRAVEGGGRASFDDFKSLFLAIERPEEVAERGLALPAGRAIVDDALLRIIRRGEEFRMFQCLLDRLDLGMGVGQEFGNPPAVLTAFGKNAGRNDKPALRNRLIERGAHGVDPELGRDVRLALLVHGGEGRQRIAGDKLDRAAITFLEDDLVDICRDAGRCPIHFGDRHRAAIGMGGAGEGVECCSKDGGSDMLSHLRPQVLMLLLWKGLAQNLPTVSLRSCAVPAVRG</sequence>
<reference evidence="1 2" key="1">
    <citation type="journal article" date="2012" name="BMC Genomics">
        <title>Genomic basis of broad host range and environmental adaptability of Rhizobium tropici CIAT 899 and Rhizobium sp. PRF 81 which are used in inoculants for common bean (Phaseolus vulgaris L.).</title>
        <authorList>
            <person name="Ormeno-Orrillo E."/>
            <person name="Menna P."/>
            <person name="Almeida L.G."/>
            <person name="Ollero F.J."/>
            <person name="Nicolas M.F."/>
            <person name="Pains Rodrigues E."/>
            <person name="Shigueyoshi Nakatani A."/>
            <person name="Silva Batista J.S."/>
            <person name="Oliveira Chueire L.M."/>
            <person name="Souza R.C."/>
            <person name="Ribeiro Vasconcelos A.T."/>
            <person name="Megias M."/>
            <person name="Hungria M."/>
            <person name="Martinez-Romero E."/>
        </authorList>
    </citation>
    <scope>NUCLEOTIDE SEQUENCE [LARGE SCALE GENOMIC DNA]</scope>
    <source>
        <strain evidence="1 2">PRF 81</strain>
    </source>
</reference>
<dbReference type="AlphaFoldDB" id="N6TXQ9"/>
<gene>
    <name evidence="1" type="ORF">RHSP_55260</name>
</gene>